<evidence type="ECO:0000256" key="5">
    <source>
        <dbReference type="ARBA" id="ARBA00023136"/>
    </source>
</evidence>
<name>A0ABP1FS65_9CHLO</name>
<feature type="domain" description="EamA" evidence="7">
    <location>
        <begin position="126"/>
        <end position="258"/>
    </location>
</feature>
<keyword evidence="9" id="KW-1185">Reference proteome</keyword>
<keyword evidence="5 6" id="KW-0472">Membrane</keyword>
<keyword evidence="4 6" id="KW-1133">Transmembrane helix</keyword>
<comment type="similarity">
    <text evidence="2">Belongs to the drug/metabolite transporter (DMT) superfamily. Plant drug/metabolite exporter (P-DME) (TC 2.A.7.4) family.</text>
</comment>
<evidence type="ECO:0000256" key="6">
    <source>
        <dbReference type="SAM" id="Phobius"/>
    </source>
</evidence>
<feature type="transmembrane region" description="Helical" evidence="6">
    <location>
        <begin position="410"/>
        <end position="427"/>
    </location>
</feature>
<organism evidence="8 9">
    <name type="scientific">Coccomyxa viridis</name>
    <dbReference type="NCBI Taxonomy" id="1274662"/>
    <lineage>
        <taxon>Eukaryota</taxon>
        <taxon>Viridiplantae</taxon>
        <taxon>Chlorophyta</taxon>
        <taxon>core chlorophytes</taxon>
        <taxon>Trebouxiophyceae</taxon>
        <taxon>Trebouxiophyceae incertae sedis</taxon>
        <taxon>Coccomyxaceae</taxon>
        <taxon>Coccomyxa</taxon>
    </lineage>
</organism>
<sequence length="437" mass="46188">MLSIRHSLPLEHQYSHCPAVRTPVLKARTRTFDIIPARSRHQGHQQHRCSWIHCSSNANESGSTIKGKHPTESTPASAADNGELKCMGTGMDVACSDDVNGLPQQTSPETLQAAAEMDQTALAQLTALLLLISPFFFWGTSMVAFKLLAPHTAPIWVSAVRLLPAGLVLIGWAARQGRPQPQGPMAWAAISLFALADGTCFQGFLAEGLQRTSAGLGSVIIDSQPLTVALLASLLFGERLGALGFVGLGLGVVGLCLLEVPVEALQGALTGSLGSLTSLTHGGSLWDSGEWWMLLAAQSMAVGTVMVPWVCRFADPVMATGYHMLLGGLPLLALSAYQESDVLLERLPQLTGQDALLLLYISLLGSAASYGVFFFNASRGNLTALSSLTFLTPLFAAITGFFVLGEVLTPVELTGATVTLGAVYLLNKKPSPGNKNV</sequence>
<evidence type="ECO:0000256" key="1">
    <source>
        <dbReference type="ARBA" id="ARBA00004141"/>
    </source>
</evidence>
<feature type="transmembrane region" description="Helical" evidence="6">
    <location>
        <begin position="291"/>
        <end position="310"/>
    </location>
</feature>
<feature type="transmembrane region" description="Helical" evidence="6">
    <location>
        <begin position="155"/>
        <end position="174"/>
    </location>
</feature>
<evidence type="ECO:0000313" key="9">
    <source>
        <dbReference type="Proteomes" id="UP001497392"/>
    </source>
</evidence>
<dbReference type="InterPro" id="IPR050638">
    <property type="entry name" value="AA-Vitamin_Transporters"/>
</dbReference>
<feature type="transmembrane region" description="Helical" evidence="6">
    <location>
        <begin position="127"/>
        <end position="149"/>
    </location>
</feature>
<feature type="transmembrane region" description="Helical" evidence="6">
    <location>
        <begin position="186"/>
        <end position="204"/>
    </location>
</feature>
<keyword evidence="3 6" id="KW-0812">Transmembrane</keyword>
<feature type="transmembrane region" description="Helical" evidence="6">
    <location>
        <begin position="382"/>
        <end position="404"/>
    </location>
</feature>
<accession>A0ABP1FS65</accession>
<feature type="transmembrane region" description="Helical" evidence="6">
    <location>
        <begin position="216"/>
        <end position="236"/>
    </location>
</feature>
<dbReference type="PANTHER" id="PTHR32322">
    <property type="entry name" value="INNER MEMBRANE TRANSPORTER"/>
    <property type="match status" value="1"/>
</dbReference>
<evidence type="ECO:0000259" key="7">
    <source>
        <dbReference type="Pfam" id="PF00892"/>
    </source>
</evidence>
<evidence type="ECO:0000256" key="3">
    <source>
        <dbReference type="ARBA" id="ARBA00022692"/>
    </source>
</evidence>
<proteinExistence type="inferred from homology"/>
<dbReference type="SUPFAM" id="SSF103481">
    <property type="entry name" value="Multidrug resistance efflux transporter EmrE"/>
    <property type="match status" value="2"/>
</dbReference>
<comment type="caution">
    <text evidence="8">The sequence shown here is derived from an EMBL/GenBank/DDBJ whole genome shotgun (WGS) entry which is preliminary data.</text>
</comment>
<gene>
    <name evidence="8" type="primary">g5178</name>
    <name evidence="8" type="ORF">VP750_LOCUS4425</name>
</gene>
<dbReference type="InterPro" id="IPR037185">
    <property type="entry name" value="EmrE-like"/>
</dbReference>
<evidence type="ECO:0000256" key="2">
    <source>
        <dbReference type="ARBA" id="ARBA00007635"/>
    </source>
</evidence>
<protein>
    <submittedName>
        <fullName evidence="8">G5178 protein</fullName>
    </submittedName>
</protein>
<evidence type="ECO:0000313" key="8">
    <source>
        <dbReference type="EMBL" id="CAL5222766.1"/>
    </source>
</evidence>
<dbReference type="PANTHER" id="PTHR32322:SF2">
    <property type="entry name" value="EAMA DOMAIN-CONTAINING PROTEIN"/>
    <property type="match status" value="1"/>
</dbReference>
<dbReference type="Pfam" id="PF00892">
    <property type="entry name" value="EamA"/>
    <property type="match status" value="2"/>
</dbReference>
<feature type="transmembrane region" description="Helical" evidence="6">
    <location>
        <begin position="317"/>
        <end position="337"/>
    </location>
</feature>
<feature type="domain" description="EamA" evidence="7">
    <location>
        <begin position="288"/>
        <end position="427"/>
    </location>
</feature>
<feature type="transmembrane region" description="Helical" evidence="6">
    <location>
        <begin position="243"/>
        <end position="262"/>
    </location>
</feature>
<dbReference type="Proteomes" id="UP001497392">
    <property type="component" value="Unassembled WGS sequence"/>
</dbReference>
<evidence type="ECO:0000256" key="4">
    <source>
        <dbReference type="ARBA" id="ARBA00022989"/>
    </source>
</evidence>
<comment type="subcellular location">
    <subcellularLocation>
        <location evidence="1">Membrane</location>
        <topology evidence="1">Multi-pass membrane protein</topology>
    </subcellularLocation>
</comment>
<reference evidence="8 9" key="1">
    <citation type="submission" date="2024-06" db="EMBL/GenBank/DDBJ databases">
        <authorList>
            <person name="Kraege A."/>
            <person name="Thomma B."/>
        </authorList>
    </citation>
    <scope>NUCLEOTIDE SEQUENCE [LARGE SCALE GENOMIC DNA]</scope>
</reference>
<dbReference type="EMBL" id="CAXHTA020000007">
    <property type="protein sequence ID" value="CAL5222766.1"/>
    <property type="molecule type" value="Genomic_DNA"/>
</dbReference>
<dbReference type="InterPro" id="IPR000620">
    <property type="entry name" value="EamA_dom"/>
</dbReference>
<feature type="transmembrane region" description="Helical" evidence="6">
    <location>
        <begin position="357"/>
        <end position="375"/>
    </location>
</feature>